<dbReference type="EMBL" id="JAAOXG010000005">
    <property type="protein sequence ID" value="NNJ28973.1"/>
    <property type="molecule type" value="Genomic_DNA"/>
</dbReference>
<dbReference type="Pfam" id="PF01012">
    <property type="entry name" value="ETF"/>
    <property type="match status" value="1"/>
</dbReference>
<dbReference type="PIRSF" id="PIRSF000090">
    <property type="entry name" value="Beta-ETF"/>
    <property type="match status" value="1"/>
</dbReference>
<name>A0ABX1VRW6_9FIRM</name>
<comment type="caution">
    <text evidence="3">The sequence shown here is derived from an EMBL/GenBank/DDBJ whole genome shotgun (WGS) entry which is preliminary data.</text>
</comment>
<reference evidence="3 4" key="1">
    <citation type="submission" date="2020-03" db="EMBL/GenBank/DDBJ databases">
        <title>Genome Sequence of industrial isolate, B5A.</title>
        <authorList>
            <person name="Sharma S."/>
            <person name="Patil P.B."/>
            <person name="Korpole S."/>
        </authorList>
    </citation>
    <scope>NUCLEOTIDE SEQUENCE [LARGE SCALE GENOMIC DNA]</scope>
    <source>
        <strain evidence="3 4">PI-S10-B5A</strain>
    </source>
</reference>
<protein>
    <recommendedName>
        <fullName evidence="1">Electron transfer flavoprotein small subunit</fullName>
    </recommendedName>
</protein>
<evidence type="ECO:0000313" key="3">
    <source>
        <dbReference type="EMBL" id="NNJ28973.1"/>
    </source>
</evidence>
<dbReference type="RefSeq" id="WP_170820295.1">
    <property type="nucleotide sequence ID" value="NZ_JAAOXG010000005.1"/>
</dbReference>
<dbReference type="SMART" id="SM00893">
    <property type="entry name" value="ETF"/>
    <property type="match status" value="1"/>
</dbReference>
<dbReference type="SUPFAM" id="SSF52402">
    <property type="entry name" value="Adenine nucleotide alpha hydrolases-like"/>
    <property type="match status" value="1"/>
</dbReference>
<dbReference type="InterPro" id="IPR033948">
    <property type="entry name" value="ETF_beta_N"/>
</dbReference>
<dbReference type="InterPro" id="IPR014729">
    <property type="entry name" value="Rossmann-like_a/b/a_fold"/>
</dbReference>
<dbReference type="InterPro" id="IPR014730">
    <property type="entry name" value="ETF_a/b_N"/>
</dbReference>
<evidence type="ECO:0000259" key="2">
    <source>
        <dbReference type="SMART" id="SM00893"/>
    </source>
</evidence>
<dbReference type="CDD" id="cd01714">
    <property type="entry name" value="ETF_beta"/>
    <property type="match status" value="1"/>
</dbReference>
<keyword evidence="4" id="KW-1185">Reference proteome</keyword>
<dbReference type="PANTHER" id="PTHR21294:SF17">
    <property type="entry name" value="PROTEIN FIXA"/>
    <property type="match status" value="1"/>
</dbReference>
<evidence type="ECO:0000313" key="4">
    <source>
        <dbReference type="Proteomes" id="UP000539052"/>
    </source>
</evidence>
<dbReference type="InterPro" id="IPR012255">
    <property type="entry name" value="ETF_b"/>
</dbReference>
<evidence type="ECO:0000256" key="1">
    <source>
        <dbReference type="ARBA" id="ARBA00042002"/>
    </source>
</evidence>
<dbReference type="Gene3D" id="3.40.50.620">
    <property type="entry name" value="HUPs"/>
    <property type="match status" value="1"/>
</dbReference>
<accession>A0ABX1VRW6</accession>
<sequence>MDILVCIKQVPDTSKVEVDPVTGVLKRDGVDSKMNPYDLYALETALRIKEQQGGLVKVISMGPPQAKEVIKEAYMMGADDGALITDRKFAGADVLATSYTISQGVRKMGDFDLILCGKQTTDGDTAQVGPEMGEYLGIPHITNVLKIVEIKEKSIIVEMDMPDTIEVAEIQFPCLITVEKDIFQPRLPSYKKKLEAKDKEIKILTINDFEDKDEMKYGLNGSPTQVERIFPPSVNNDREIWTGTGDKLCLQMASKLKELTVIPDGVGVVVK</sequence>
<gene>
    <name evidence="3" type="ORF">G9470_04040</name>
</gene>
<proteinExistence type="predicted"/>
<feature type="domain" description="Electron transfer flavoprotein alpha/beta-subunit N-terminal" evidence="2">
    <location>
        <begin position="22"/>
        <end position="213"/>
    </location>
</feature>
<dbReference type="PANTHER" id="PTHR21294">
    <property type="entry name" value="ELECTRON TRANSFER FLAVOPROTEIN BETA-SUBUNIT"/>
    <property type="match status" value="1"/>
</dbReference>
<dbReference type="Proteomes" id="UP000539052">
    <property type="component" value="Unassembled WGS sequence"/>
</dbReference>
<organism evidence="3 4">
    <name type="scientific">Lacrimispora defluvii</name>
    <dbReference type="NCBI Taxonomy" id="2719233"/>
    <lineage>
        <taxon>Bacteria</taxon>
        <taxon>Bacillati</taxon>
        <taxon>Bacillota</taxon>
        <taxon>Clostridia</taxon>
        <taxon>Lachnospirales</taxon>
        <taxon>Lachnospiraceae</taxon>
        <taxon>Lacrimispora</taxon>
    </lineage>
</organism>